<protein>
    <submittedName>
        <fullName evidence="2">Uncharacterized protein</fullName>
    </submittedName>
</protein>
<dbReference type="Proteomes" id="UP000046393">
    <property type="component" value="Unplaced"/>
</dbReference>
<name>A0A0N5B1K1_9BILA</name>
<accession>A0A0N5B1K1</accession>
<keyword evidence="1" id="KW-1185">Reference proteome</keyword>
<organism evidence="1 2">
    <name type="scientific">Syphacia muris</name>
    <dbReference type="NCBI Taxonomy" id="451379"/>
    <lineage>
        <taxon>Eukaryota</taxon>
        <taxon>Metazoa</taxon>
        <taxon>Ecdysozoa</taxon>
        <taxon>Nematoda</taxon>
        <taxon>Chromadorea</taxon>
        <taxon>Rhabditida</taxon>
        <taxon>Spirurina</taxon>
        <taxon>Oxyuridomorpha</taxon>
        <taxon>Oxyuroidea</taxon>
        <taxon>Oxyuridae</taxon>
        <taxon>Syphacia</taxon>
    </lineage>
</organism>
<proteinExistence type="predicted"/>
<dbReference type="WBParaSite" id="SMUV_0001116901-mRNA-1">
    <property type="protein sequence ID" value="SMUV_0001116901-mRNA-1"/>
    <property type="gene ID" value="SMUV_0001116901"/>
</dbReference>
<reference evidence="2" key="1">
    <citation type="submission" date="2017-02" db="UniProtKB">
        <authorList>
            <consortium name="WormBaseParasite"/>
        </authorList>
    </citation>
    <scope>IDENTIFICATION</scope>
</reference>
<sequence>MEMQLADRERSLSICVQVKIFYPDQLHICDKVKILWKLMVIYGGFIGYCREFGVSKRFIKKM</sequence>
<evidence type="ECO:0000313" key="2">
    <source>
        <dbReference type="WBParaSite" id="SMUV_0001116901-mRNA-1"/>
    </source>
</evidence>
<dbReference type="AlphaFoldDB" id="A0A0N5B1K1"/>
<evidence type="ECO:0000313" key="1">
    <source>
        <dbReference type="Proteomes" id="UP000046393"/>
    </source>
</evidence>